<comment type="similarity">
    <text evidence="1">Belongs to the short-chain dehydrogenases/reductases (SDR) family.</text>
</comment>
<dbReference type="Gene3D" id="3.40.50.720">
    <property type="entry name" value="NAD(P)-binding Rossmann-like Domain"/>
    <property type="match status" value="1"/>
</dbReference>
<evidence type="ECO:0000313" key="3">
    <source>
        <dbReference type="EMBL" id="PWA06725.1"/>
    </source>
</evidence>
<dbReference type="AlphaFoldDB" id="A0A2U1JP00"/>
<dbReference type="InterPro" id="IPR057326">
    <property type="entry name" value="KR_dom"/>
</dbReference>
<dbReference type="CDD" id="cd05233">
    <property type="entry name" value="SDR_c"/>
    <property type="match status" value="1"/>
</dbReference>
<dbReference type="PANTHER" id="PTHR43975">
    <property type="entry name" value="ZGC:101858"/>
    <property type="match status" value="1"/>
</dbReference>
<dbReference type="SMART" id="SM00822">
    <property type="entry name" value="PKS_KR"/>
    <property type="match status" value="1"/>
</dbReference>
<sequence>MSNKLKGKIAVITGGNSGIGYATAKELVAEGATVVITGRNEVAVKKTAAELNVIGIVSDQSHLVAIDQLVKQVESTVGKVDILFINAGIAAFIPIESVTEDHFDSIMNINFKGAFFTLQKFIPILNEGAAVTFLSSLNATTGMANSSVYAASKASLNSLVRAASIELADRQIRVNSVSPGPINTPIFGKLGLDEESVNGLAQTMQNAIPLKRFGTVEQVAKIVAFLSSDDAAYTTGSDYPIDGGLGVNAVV</sequence>
<dbReference type="InterPro" id="IPR036291">
    <property type="entry name" value="NAD(P)-bd_dom_sf"/>
</dbReference>
<evidence type="ECO:0000259" key="2">
    <source>
        <dbReference type="SMART" id="SM00822"/>
    </source>
</evidence>
<dbReference type="InterPro" id="IPR002347">
    <property type="entry name" value="SDR_fam"/>
</dbReference>
<dbReference type="Proteomes" id="UP000245618">
    <property type="component" value="Unassembled WGS sequence"/>
</dbReference>
<feature type="domain" description="Ketoreductase" evidence="2">
    <location>
        <begin position="8"/>
        <end position="171"/>
    </location>
</feature>
<evidence type="ECO:0000256" key="1">
    <source>
        <dbReference type="ARBA" id="ARBA00006484"/>
    </source>
</evidence>
<evidence type="ECO:0000313" key="4">
    <source>
        <dbReference type="Proteomes" id="UP000245618"/>
    </source>
</evidence>
<dbReference type="FunFam" id="3.40.50.720:FF:000084">
    <property type="entry name" value="Short-chain dehydrogenase reductase"/>
    <property type="match status" value="1"/>
</dbReference>
<dbReference type="PRINTS" id="PR00081">
    <property type="entry name" value="GDHRDH"/>
</dbReference>
<dbReference type="EMBL" id="QCZH01000024">
    <property type="protein sequence ID" value="PWA06725.1"/>
    <property type="molecule type" value="Genomic_DNA"/>
</dbReference>
<gene>
    <name evidence="3" type="ORF">DB891_15220</name>
</gene>
<dbReference type="OrthoDB" id="9803333at2"/>
<reference evidence="3 4" key="1">
    <citation type="submission" date="2018-04" db="EMBL/GenBank/DDBJ databases">
        <title>Flavobacterium sp. nov., isolated from glacier ice.</title>
        <authorList>
            <person name="Liu Q."/>
            <person name="Xin Y.-H."/>
        </authorList>
    </citation>
    <scope>NUCLEOTIDE SEQUENCE [LARGE SCALE GENOMIC DNA]</scope>
    <source>
        <strain evidence="3 4">LB2P30</strain>
    </source>
</reference>
<dbReference type="SUPFAM" id="SSF51735">
    <property type="entry name" value="NAD(P)-binding Rossmann-fold domains"/>
    <property type="match status" value="1"/>
</dbReference>
<dbReference type="RefSeq" id="WP_116764440.1">
    <property type="nucleotide sequence ID" value="NZ_QCZH01000024.1"/>
</dbReference>
<dbReference type="PROSITE" id="PS00061">
    <property type="entry name" value="ADH_SHORT"/>
    <property type="match status" value="1"/>
</dbReference>
<accession>A0A2U1JP00</accession>
<comment type="caution">
    <text evidence="3">The sequence shown here is derived from an EMBL/GenBank/DDBJ whole genome shotgun (WGS) entry which is preliminary data.</text>
</comment>
<name>A0A2U1JP00_9FLAO</name>
<keyword evidence="4" id="KW-1185">Reference proteome</keyword>
<dbReference type="InterPro" id="IPR020904">
    <property type="entry name" value="Sc_DH/Rdtase_CS"/>
</dbReference>
<dbReference type="Pfam" id="PF13561">
    <property type="entry name" value="adh_short_C2"/>
    <property type="match status" value="1"/>
</dbReference>
<proteinExistence type="inferred from homology"/>
<protein>
    <submittedName>
        <fullName evidence="3">Short-chain dehydrogenase</fullName>
    </submittedName>
</protein>
<organism evidence="3 4">
    <name type="scientific">Flavobacterium laiguense</name>
    <dbReference type="NCBI Taxonomy" id="2169409"/>
    <lineage>
        <taxon>Bacteria</taxon>
        <taxon>Pseudomonadati</taxon>
        <taxon>Bacteroidota</taxon>
        <taxon>Flavobacteriia</taxon>
        <taxon>Flavobacteriales</taxon>
        <taxon>Flavobacteriaceae</taxon>
        <taxon>Flavobacterium</taxon>
    </lineage>
</organism>
<dbReference type="PANTHER" id="PTHR43975:SF2">
    <property type="entry name" value="EG:BACR7A4.14 PROTEIN-RELATED"/>
    <property type="match status" value="1"/>
</dbReference>
<dbReference type="PRINTS" id="PR00080">
    <property type="entry name" value="SDRFAMILY"/>
</dbReference>